<proteinExistence type="predicted"/>
<accession>A0A1H5UUZ0</accession>
<dbReference type="SUPFAM" id="SSF54637">
    <property type="entry name" value="Thioesterase/thiol ester dehydrase-isomerase"/>
    <property type="match status" value="1"/>
</dbReference>
<dbReference type="InterPro" id="IPR029069">
    <property type="entry name" value="HotDog_dom_sf"/>
</dbReference>
<dbReference type="InterPro" id="IPR002539">
    <property type="entry name" value="MaoC-like_dom"/>
</dbReference>
<dbReference type="CDD" id="cd03441">
    <property type="entry name" value="R_hydratase_like"/>
    <property type="match status" value="1"/>
</dbReference>
<name>A0A1H5UUZ0_9HYPH</name>
<dbReference type="Proteomes" id="UP000236743">
    <property type="component" value="Unassembled WGS sequence"/>
</dbReference>
<reference evidence="2 3" key="1">
    <citation type="submission" date="2016-10" db="EMBL/GenBank/DDBJ databases">
        <authorList>
            <person name="de Groot N.N."/>
        </authorList>
    </citation>
    <scope>NUCLEOTIDE SEQUENCE [LARGE SCALE GENOMIC DNA]</scope>
    <source>
        <strain evidence="2 3">DSM 26656</strain>
    </source>
</reference>
<evidence type="ECO:0000259" key="1">
    <source>
        <dbReference type="Pfam" id="PF01575"/>
    </source>
</evidence>
<dbReference type="EMBL" id="FNUY01000002">
    <property type="protein sequence ID" value="SEF78790.1"/>
    <property type="molecule type" value="Genomic_DNA"/>
</dbReference>
<dbReference type="OrthoDB" id="4235906at2"/>
<evidence type="ECO:0000313" key="3">
    <source>
        <dbReference type="Proteomes" id="UP000236743"/>
    </source>
</evidence>
<evidence type="ECO:0000313" key="2">
    <source>
        <dbReference type="EMBL" id="SEF78790.1"/>
    </source>
</evidence>
<protein>
    <submittedName>
        <fullName evidence="2">Acyl dehydratase</fullName>
    </submittedName>
</protein>
<keyword evidence="3" id="KW-1185">Reference proteome</keyword>
<sequence length="170" mass="17980">MTKAETQGDGDMAGEVDRWRVPFVVGQELAAEIVFTPDSVRAFATLTNDTNPLHHDAALAAETRFGGLIASGTQTTGLLLGSLANHIFPDNASLGLGCAFQLRKAVPADAVMMARWIVRTITPKPSLRGVIMTLEGGLFDKADMAFVEATATIAVMPHEALSRDAGRGSN</sequence>
<dbReference type="AlphaFoldDB" id="A0A1H5UUZ0"/>
<gene>
    <name evidence="2" type="ORF">SAMN04488115_10227</name>
</gene>
<organism evidence="2 3">
    <name type="scientific">Bosea lathyri</name>
    <dbReference type="NCBI Taxonomy" id="1036778"/>
    <lineage>
        <taxon>Bacteria</taxon>
        <taxon>Pseudomonadati</taxon>
        <taxon>Pseudomonadota</taxon>
        <taxon>Alphaproteobacteria</taxon>
        <taxon>Hyphomicrobiales</taxon>
        <taxon>Boseaceae</taxon>
        <taxon>Bosea</taxon>
    </lineage>
</organism>
<dbReference type="RefSeq" id="WP_160115670.1">
    <property type="nucleotide sequence ID" value="NZ_FNUY01000002.1"/>
</dbReference>
<dbReference type="Pfam" id="PF01575">
    <property type="entry name" value="MaoC_dehydratas"/>
    <property type="match status" value="1"/>
</dbReference>
<dbReference type="Gene3D" id="3.10.129.10">
    <property type="entry name" value="Hotdog Thioesterase"/>
    <property type="match status" value="1"/>
</dbReference>
<feature type="domain" description="MaoC-like" evidence="1">
    <location>
        <begin position="31"/>
        <end position="90"/>
    </location>
</feature>